<dbReference type="GO" id="GO:0070008">
    <property type="term" value="F:serine-type exopeptidase activity"/>
    <property type="evidence" value="ECO:0007669"/>
    <property type="project" value="InterPro"/>
</dbReference>
<protein>
    <submittedName>
        <fullName evidence="9">Serine protease K12H4.7</fullName>
    </submittedName>
</protein>
<sequence>MRGAALLVALAGLATCSGVASANILKTVDKQQALDRALHHVLQQRRPANASSNDSVGAAPGAGRGAKLGEELSRVQWLRYTQPRLITSVPEHTNEAVTEAVLTQPLAHEDQDSATWQQRYFRCSDSYEAGGPAFVMLSGTADYQVTGGDWLREGFMATLARKYKADRFFLPTRFFSANSHPTADTSVDSLRHLTVENVLLDVASFLDQLREAGVLKPQQKVVLFGAGFGGAVAAWARQRFPDVIHGVVASSATLEPRLSVPSYFPVVSRAADWYHKRYHCADLLQEAFEALERGLSTADGRNEFNRAFGPCTPLPETTDGVVSDLDRAHILGLVASVFADLVQEDVDGPQEPDYPLPGGDLLRPYCVTMFNPSDPPLRMLGLLVSYTHPGVCLDTSYSGLVKALSPSGWSDTANRGGARPWLWLQCTQLGQFPDTTGSTDTFPYSTRITPDFYINLCRDVFDKTVTKDNLINSISDLNKHYGGLKPDISNAIFVKGDLDPWRGLSPDTATGAGVHVFSVLRASHAHDLFPRDDYDPPWMKKTRKAVERLLAGWLA</sequence>
<feature type="signal peptide" evidence="7">
    <location>
        <begin position="1"/>
        <end position="21"/>
    </location>
</feature>
<organism evidence="9">
    <name type="scientific">Thrips palmi</name>
    <name type="common">Melon thrips</name>
    <dbReference type="NCBI Taxonomy" id="161013"/>
    <lineage>
        <taxon>Eukaryota</taxon>
        <taxon>Metazoa</taxon>
        <taxon>Ecdysozoa</taxon>
        <taxon>Arthropoda</taxon>
        <taxon>Hexapoda</taxon>
        <taxon>Insecta</taxon>
        <taxon>Pterygota</taxon>
        <taxon>Neoptera</taxon>
        <taxon>Paraneoptera</taxon>
        <taxon>Thysanoptera</taxon>
        <taxon>Terebrantia</taxon>
        <taxon>Thripoidea</taxon>
        <taxon>Thripidae</taxon>
        <taxon>Thrips</taxon>
    </lineage>
</organism>
<keyword evidence="4" id="KW-0378">Hydrolase</keyword>
<dbReference type="OrthoDB" id="1735038at2759"/>
<dbReference type="SUPFAM" id="SSF53474">
    <property type="entry name" value="alpha/beta-Hydrolases"/>
    <property type="match status" value="1"/>
</dbReference>
<dbReference type="PANTHER" id="PTHR11010:SF5">
    <property type="entry name" value="RE36938P-RELATED"/>
    <property type="match status" value="1"/>
</dbReference>
<evidence type="ECO:0000256" key="3">
    <source>
        <dbReference type="ARBA" id="ARBA00022729"/>
    </source>
</evidence>
<evidence type="ECO:0000313" key="9">
    <source>
        <dbReference type="RefSeq" id="XP_034238396.1"/>
    </source>
</evidence>
<dbReference type="KEGG" id="tpal:117643557"/>
<dbReference type="Gene3D" id="1.20.120.980">
    <property type="entry name" value="Serine carboxypeptidase S28, SKS domain"/>
    <property type="match status" value="1"/>
</dbReference>
<dbReference type="AlphaFoldDB" id="A0A6P8YNH2"/>
<evidence type="ECO:0000256" key="7">
    <source>
        <dbReference type="SAM" id="SignalP"/>
    </source>
</evidence>
<reference evidence="9" key="1">
    <citation type="submission" date="2025-08" db="UniProtKB">
        <authorList>
            <consortium name="RefSeq"/>
        </authorList>
    </citation>
    <scope>IDENTIFICATION</scope>
    <source>
        <tissue evidence="9">Total insect</tissue>
    </source>
</reference>
<dbReference type="GO" id="GO:0008239">
    <property type="term" value="F:dipeptidyl-peptidase activity"/>
    <property type="evidence" value="ECO:0007669"/>
    <property type="project" value="TreeGrafter"/>
</dbReference>
<name>A0A6P8YNH2_THRPL</name>
<evidence type="ECO:0000256" key="4">
    <source>
        <dbReference type="ARBA" id="ARBA00022801"/>
    </source>
</evidence>
<dbReference type="Pfam" id="PF05577">
    <property type="entry name" value="Peptidase_S28"/>
    <property type="match status" value="1"/>
</dbReference>
<dbReference type="InterPro" id="IPR029058">
    <property type="entry name" value="AB_hydrolase_fold"/>
</dbReference>
<evidence type="ECO:0000256" key="6">
    <source>
        <dbReference type="SAM" id="MobiDB-lite"/>
    </source>
</evidence>
<evidence type="ECO:0000256" key="5">
    <source>
        <dbReference type="ARBA" id="ARBA00023180"/>
    </source>
</evidence>
<dbReference type="GO" id="GO:0006508">
    <property type="term" value="P:proteolysis"/>
    <property type="evidence" value="ECO:0007669"/>
    <property type="project" value="UniProtKB-KW"/>
</dbReference>
<proteinExistence type="inferred from homology"/>
<keyword evidence="5" id="KW-0325">Glycoprotein</keyword>
<dbReference type="InterPro" id="IPR042269">
    <property type="entry name" value="Ser_carbopepase_S28_SKS"/>
</dbReference>
<dbReference type="Proteomes" id="UP000515158">
    <property type="component" value="Unplaced"/>
</dbReference>
<evidence type="ECO:0000313" key="8">
    <source>
        <dbReference type="Proteomes" id="UP000515158"/>
    </source>
</evidence>
<accession>A0A6P8YNH2</accession>
<dbReference type="GeneID" id="117643557"/>
<gene>
    <name evidence="9" type="primary">LOC117643557</name>
</gene>
<keyword evidence="2 9" id="KW-0645">Protease</keyword>
<dbReference type="InParanoid" id="A0A6P8YNH2"/>
<dbReference type="Gene3D" id="3.40.50.1820">
    <property type="entry name" value="alpha/beta hydrolase"/>
    <property type="match status" value="1"/>
</dbReference>
<feature type="chain" id="PRO_5028234546" evidence="7">
    <location>
        <begin position="22"/>
        <end position="555"/>
    </location>
</feature>
<evidence type="ECO:0000256" key="1">
    <source>
        <dbReference type="ARBA" id="ARBA00011079"/>
    </source>
</evidence>
<keyword evidence="3 7" id="KW-0732">Signal</keyword>
<dbReference type="InterPro" id="IPR008758">
    <property type="entry name" value="Peptidase_S28"/>
</dbReference>
<dbReference type="RefSeq" id="XP_034238396.1">
    <property type="nucleotide sequence ID" value="XM_034382505.1"/>
</dbReference>
<evidence type="ECO:0000256" key="2">
    <source>
        <dbReference type="ARBA" id="ARBA00022670"/>
    </source>
</evidence>
<dbReference type="PANTHER" id="PTHR11010">
    <property type="entry name" value="PROTEASE S28 PRO-X CARBOXYPEPTIDASE-RELATED"/>
    <property type="match status" value="1"/>
</dbReference>
<keyword evidence="8" id="KW-1185">Reference proteome</keyword>
<feature type="region of interest" description="Disordered" evidence="6">
    <location>
        <begin position="44"/>
        <end position="65"/>
    </location>
</feature>
<comment type="similarity">
    <text evidence="1">Belongs to the peptidase S28 family.</text>
</comment>